<dbReference type="AlphaFoldDB" id="A0A4R3I052"/>
<evidence type="ECO:0008006" key="3">
    <source>
        <dbReference type="Google" id="ProtNLM"/>
    </source>
</evidence>
<proteinExistence type="predicted"/>
<gene>
    <name evidence="1" type="ORF">BCF53_11467</name>
</gene>
<evidence type="ECO:0000313" key="1">
    <source>
        <dbReference type="EMBL" id="TCS38902.1"/>
    </source>
</evidence>
<accession>A0A4R3I052</accession>
<protein>
    <recommendedName>
        <fullName evidence="3">Cellobiose phosphorylase</fullName>
    </recommendedName>
</protein>
<dbReference type="RefSeq" id="WP_132702698.1">
    <property type="nucleotide sequence ID" value="NZ_SLZR01000014.1"/>
</dbReference>
<sequence>MNQNSNLNTETPSGAYCQFRGERFYRIENAQTMPTFFMSIVSAFDHWLFIASNGGLTAGRQNSEKSLFPYYTEDKLVDMAHCTGPLTLVKENGSLWQPLGDASYMQTPNPRVLLKSALGDKLYFQEEHNGLLFEQGWSFSERFGLVRTVKLQNNSSETRALNLIDGLQNVLPANVDTQVQNQTSVLLDAYKTTQLTDTNLAIYSLSSRLTDVAEPSESLFANTVWHCISAGSASFKATIDPEAAKHFARNNAVEHKDRVRGQRGCYFVEGALTLAPGEYAEWLMVAEVQQDISSIQRLEANRSDENIAQQIAEDIQVGQQALRGRVAKVDGLQLCGPETTATHHAANALFNCMRGGLFEDGYQINRADLQSFVATRNKKLTDHPFWQGLPESITLAALKEKLTGCDCADLNRLVTEYLPISFSRRHGDPSRPWNKFSINLKDDTGKEIKDYQGNWRDIFQNWEPLALTYPEFLPSMISAFLNATTADGYNPYRVTRNGIEWEEPEPENPWSNIGYWSDHQIIYLSKLLELLEKQNPDQVASWLTAESFSYANVPYRIKNFAELKKDPYNSIEFDHELNNKIVARVSELGSDGKLLADGQGKVQHANLVEKLLTLWLAKLSNFVPGGGIWMNTQRPEWNDANNALVGYGLSVVTLAYLNRHLQFFRKVLFTRQRTIAVRSEVAGWLKATETALTNIGDVKDSVARMAHMEALVGAADRYREGVYSHGLGREFSEVSSAELVQFIDIALEKIQQTLAANERYDGLYHSYNLVDFSAAEAAVNYLPEMLEGQVAMLSADFLSAEKSLNLLTSLRSSNLYREDQHTYLLYPNKELTEFLLKNQVDQEAFGLVDGAQALLESGIVFKQSLDGQIHFNSTLRNNKDLRKLLEAEKVAVPLQQQVLDLYEATFNHKSFTGRSGSFFAYEGLGSTYWHMVSKLLLAVQENWFAAKARGADVAVIQGLKSCYYDIRSGIGFNKTPAQYGAFPTDPYSHTPETGIARQPGMTGQVKEELLTRFGELGIVWQNQTIAFVPGLLNSEEFLAEPVDFEYLSVNGEWQSINVNIGSLAFTVAQVPFVYSKTSGPLSFRVLYADGQMEAYESSVLPEAVYSDIARRNGNVERIEVNFPVL</sequence>
<evidence type="ECO:0000313" key="2">
    <source>
        <dbReference type="Proteomes" id="UP000295793"/>
    </source>
</evidence>
<dbReference type="EMBL" id="SLZR01000014">
    <property type="protein sequence ID" value="TCS38902.1"/>
    <property type="molecule type" value="Genomic_DNA"/>
</dbReference>
<name>A0A4R3I052_9GAMM</name>
<keyword evidence="2" id="KW-1185">Reference proteome</keyword>
<comment type="caution">
    <text evidence="1">The sequence shown here is derived from an EMBL/GenBank/DDBJ whole genome shotgun (WGS) entry which is preliminary data.</text>
</comment>
<dbReference type="OrthoDB" id="219241at2"/>
<dbReference type="Proteomes" id="UP000295793">
    <property type="component" value="Unassembled WGS sequence"/>
</dbReference>
<organism evidence="1 2">
    <name type="scientific">Reinekea marinisedimentorum</name>
    <dbReference type="NCBI Taxonomy" id="230495"/>
    <lineage>
        <taxon>Bacteria</taxon>
        <taxon>Pseudomonadati</taxon>
        <taxon>Pseudomonadota</taxon>
        <taxon>Gammaproteobacteria</taxon>
        <taxon>Oceanospirillales</taxon>
        <taxon>Saccharospirillaceae</taxon>
        <taxon>Reinekea</taxon>
    </lineage>
</organism>
<reference evidence="1 2" key="1">
    <citation type="submission" date="2019-03" db="EMBL/GenBank/DDBJ databases">
        <title>Genomic Encyclopedia of Archaeal and Bacterial Type Strains, Phase II (KMG-II): from individual species to whole genera.</title>
        <authorList>
            <person name="Goeker M."/>
        </authorList>
    </citation>
    <scope>NUCLEOTIDE SEQUENCE [LARGE SCALE GENOMIC DNA]</scope>
    <source>
        <strain evidence="1 2">DSM 15388</strain>
    </source>
</reference>